<evidence type="ECO:0000259" key="1">
    <source>
        <dbReference type="Pfam" id="PF24035"/>
    </source>
</evidence>
<dbReference type="InterPro" id="IPR055768">
    <property type="entry name" value="DUF7344"/>
</dbReference>
<organism evidence="2 3">
    <name type="scientific">Natronolimnobius baerhuensis</name>
    <dbReference type="NCBI Taxonomy" id="253108"/>
    <lineage>
        <taxon>Archaea</taxon>
        <taxon>Methanobacteriati</taxon>
        <taxon>Methanobacteriota</taxon>
        <taxon>Stenosarchaea group</taxon>
        <taxon>Halobacteria</taxon>
        <taxon>Halobacteriales</taxon>
        <taxon>Natrialbaceae</taxon>
        <taxon>Natronolimnobius</taxon>
    </lineage>
</organism>
<reference evidence="2 3" key="1">
    <citation type="submission" date="2017-02" db="EMBL/GenBank/DDBJ databases">
        <title>Natronthermophilus aegyptiacus gen. nov.,sp. nov., an aerobic, extremely halophilic alkalithermophilic archaeon isolated from the athalassohaline Wadi An Natrun, Egypt.</title>
        <authorList>
            <person name="Zhao B."/>
        </authorList>
    </citation>
    <scope>NUCLEOTIDE SEQUENCE [LARGE SCALE GENOMIC DNA]</scope>
    <source>
        <strain evidence="2 3">CGMCC 1.3597</strain>
    </source>
</reference>
<dbReference type="Proteomes" id="UP000196084">
    <property type="component" value="Unassembled WGS sequence"/>
</dbReference>
<sequence length="110" mass="12566">MTEVDTVDMVFEALADHRRRELCAYLASKSDTVEITAILSHFEQRQSTTPDGGHPRARFKIELHHVHLPLLDDADIVEYTPQSKQISPDRHFDVAEALLETTTEQELIAR</sequence>
<dbReference type="AlphaFoldDB" id="A0A202E7H3"/>
<protein>
    <recommendedName>
        <fullName evidence="1">DUF7344 domain-containing protein</fullName>
    </recommendedName>
</protein>
<evidence type="ECO:0000313" key="3">
    <source>
        <dbReference type="Proteomes" id="UP000196084"/>
    </source>
</evidence>
<dbReference type="InterPro" id="IPR036388">
    <property type="entry name" value="WH-like_DNA-bd_sf"/>
</dbReference>
<proteinExistence type="predicted"/>
<accession>A0A202E7H3</accession>
<evidence type="ECO:0000313" key="2">
    <source>
        <dbReference type="EMBL" id="OVE84212.1"/>
    </source>
</evidence>
<dbReference type="Gene3D" id="1.10.10.10">
    <property type="entry name" value="Winged helix-like DNA-binding domain superfamily/Winged helix DNA-binding domain"/>
    <property type="match status" value="1"/>
</dbReference>
<gene>
    <name evidence="2" type="ORF">B2G88_07265</name>
</gene>
<dbReference type="EMBL" id="MWPH01000002">
    <property type="protein sequence ID" value="OVE84212.1"/>
    <property type="molecule type" value="Genomic_DNA"/>
</dbReference>
<dbReference type="Pfam" id="PF24035">
    <property type="entry name" value="DUF7344"/>
    <property type="match status" value="1"/>
</dbReference>
<name>A0A202E7H3_9EURY</name>
<feature type="domain" description="DUF7344" evidence="1">
    <location>
        <begin position="11"/>
        <end position="86"/>
    </location>
</feature>
<comment type="caution">
    <text evidence="2">The sequence shown here is derived from an EMBL/GenBank/DDBJ whole genome shotgun (WGS) entry which is preliminary data.</text>
</comment>
<keyword evidence="3" id="KW-1185">Reference proteome</keyword>